<dbReference type="CDD" id="cd00054">
    <property type="entry name" value="EGF_CA"/>
    <property type="match status" value="1"/>
</dbReference>
<feature type="non-terminal residue" evidence="10">
    <location>
        <position position="769"/>
    </location>
</feature>
<dbReference type="InterPro" id="IPR000152">
    <property type="entry name" value="EGF-type_Asp/Asn_hydroxyl_site"/>
</dbReference>
<evidence type="ECO:0000256" key="2">
    <source>
        <dbReference type="ARBA" id="ARBA00022729"/>
    </source>
</evidence>
<dbReference type="PROSITE" id="PS01187">
    <property type="entry name" value="EGF_CA"/>
    <property type="match status" value="1"/>
</dbReference>
<keyword evidence="4" id="KW-1015">Disulfide bond</keyword>
<dbReference type="Pfam" id="PF07645">
    <property type="entry name" value="EGF_CA"/>
    <property type="match status" value="1"/>
</dbReference>
<evidence type="ECO:0000256" key="1">
    <source>
        <dbReference type="ARBA" id="ARBA00022536"/>
    </source>
</evidence>
<dbReference type="PROSITE" id="PS51120">
    <property type="entry name" value="LDLRB"/>
    <property type="match status" value="4"/>
</dbReference>
<feature type="repeat" description="LDL-receptor class B" evidence="6">
    <location>
        <begin position="614"/>
        <end position="657"/>
    </location>
</feature>
<dbReference type="InterPro" id="IPR001881">
    <property type="entry name" value="EGF-like_Ca-bd_dom"/>
</dbReference>
<dbReference type="Gene3D" id="2.120.10.30">
    <property type="entry name" value="TolB, C-terminal domain"/>
    <property type="match status" value="3"/>
</dbReference>
<gene>
    <name evidence="10" type="primary">LOC106554022</name>
</gene>
<evidence type="ECO:0000256" key="5">
    <source>
        <dbReference type="ARBA" id="ARBA00023180"/>
    </source>
</evidence>
<dbReference type="GO" id="GO:0005509">
    <property type="term" value="F:calcium ion binding"/>
    <property type="evidence" value="ECO:0007669"/>
    <property type="project" value="InterPro"/>
</dbReference>
<dbReference type="PROSITE" id="PS00010">
    <property type="entry name" value="ASX_HYDROXYL"/>
    <property type="match status" value="1"/>
</dbReference>
<keyword evidence="5" id="KW-0325">Glycoprotein</keyword>
<dbReference type="Proteomes" id="UP000504617">
    <property type="component" value="Unplaced"/>
</dbReference>
<dbReference type="PANTHER" id="PTHR46513:SF5">
    <property type="entry name" value="PRO-EPIDERMAL GROWTH FACTOR"/>
    <property type="match status" value="1"/>
</dbReference>
<dbReference type="InterPro" id="IPR011042">
    <property type="entry name" value="6-blade_b-propeller_TolB-like"/>
</dbReference>
<dbReference type="Pfam" id="PF00058">
    <property type="entry name" value="Ldl_recept_b"/>
    <property type="match status" value="3"/>
</dbReference>
<dbReference type="PANTHER" id="PTHR46513">
    <property type="entry name" value="VITELLOGENIN RECEPTOR-LIKE PROTEIN-RELATED-RELATED"/>
    <property type="match status" value="1"/>
</dbReference>
<dbReference type="Gene3D" id="2.10.25.10">
    <property type="entry name" value="Laminin"/>
    <property type="match status" value="3"/>
</dbReference>
<feature type="repeat" description="LDL-receptor class B" evidence="6">
    <location>
        <begin position="528"/>
        <end position="570"/>
    </location>
</feature>
<dbReference type="SUPFAM" id="SSF57184">
    <property type="entry name" value="Growth factor receptor domain"/>
    <property type="match status" value="1"/>
</dbReference>
<evidence type="ECO:0000313" key="9">
    <source>
        <dbReference type="Proteomes" id="UP000504617"/>
    </source>
</evidence>
<dbReference type="KEGG" id="tsr:106554022"/>
<feature type="repeat" description="LDL-receptor class B" evidence="6">
    <location>
        <begin position="658"/>
        <end position="700"/>
    </location>
</feature>
<dbReference type="InterPro" id="IPR000033">
    <property type="entry name" value="LDLR_classB_rpt"/>
</dbReference>
<keyword evidence="3" id="KW-0677">Repeat</keyword>
<evidence type="ECO:0000256" key="6">
    <source>
        <dbReference type="PROSITE-ProRule" id="PRU00461"/>
    </source>
</evidence>
<dbReference type="SUPFAM" id="SSF57196">
    <property type="entry name" value="EGF/Laminin"/>
    <property type="match status" value="1"/>
</dbReference>
<keyword evidence="9" id="KW-1185">Reference proteome</keyword>
<dbReference type="InterPro" id="IPR000742">
    <property type="entry name" value="EGF"/>
</dbReference>
<dbReference type="InterPro" id="IPR018097">
    <property type="entry name" value="EGF_Ca-bd_CS"/>
</dbReference>
<dbReference type="SMART" id="SM00135">
    <property type="entry name" value="LY"/>
    <property type="match status" value="7"/>
</dbReference>
<feature type="repeat" description="LDL-receptor class B" evidence="6">
    <location>
        <begin position="571"/>
        <end position="613"/>
    </location>
</feature>
<reference evidence="10" key="1">
    <citation type="submission" date="2025-08" db="UniProtKB">
        <authorList>
            <consortium name="RefSeq"/>
        </authorList>
    </citation>
    <scope>IDENTIFICATION</scope>
    <source>
        <tissue evidence="10">Skeletal muscle</tissue>
    </source>
</reference>
<dbReference type="RefSeq" id="XP_013928097.1">
    <property type="nucleotide sequence ID" value="XM_014072622.1"/>
</dbReference>
<proteinExistence type="predicted"/>
<evidence type="ECO:0000259" key="8">
    <source>
        <dbReference type="PROSITE" id="PS01186"/>
    </source>
</evidence>
<keyword evidence="7" id="KW-0472">Membrane</keyword>
<dbReference type="PROSITE" id="PS01186">
    <property type="entry name" value="EGF_2"/>
    <property type="match status" value="1"/>
</dbReference>
<dbReference type="FunFam" id="2.10.25.10:FF:000119">
    <property type="entry name" value="vitamin K-dependent protein S"/>
    <property type="match status" value="1"/>
</dbReference>
<keyword evidence="7" id="KW-1133">Transmembrane helix</keyword>
<dbReference type="GeneID" id="106554022"/>
<sequence length="769" mass="87606">MTKVKISCVLLQIFFKKNKLLKMMFLFSKFLPVVFKMSIIDLSIQEVRNCPRGYQMGKENSSCFDIDECLEGRIQICSQNCLNVPGSFICSCMPGYSLGDDKRSCHVSAPVPFLVFSQGNVIYRIDVEGTNHQRLVADVGLSALTDYHYEAKYLYWVDKEKCLLQRVHLDGSNQEVLFLFWSTEGTFDSIYRANLDGNKIRRVLRSTEKIKTISLDFINVKLFWIQYDAFNEISYFGTCDYNGHFIQLYRQMGRSEAYDIFIFGDHIYYSDSRTGTIRRANKYTGKDIVVINLKQPFPQPTEILVVHPLKQIGKRMDSKGLGNFTCHNKENEEEDGYGKQEVSYTGKIVDVEKGTDRKFFSDKIKGCMMNSKENWNKKFKGRHKSSRPISERLSFRRHNRELISCSSNYIHCSYDCGQTQEGPICFCPEGSVLQADGKTCSGCTSPDNGGCSQICTSLGPTTWDCGCFPGFDLQDDKRHCVALSPKPFLLFANSQDIRSIAFDGTEYSRVLGWQIGIVLGLDWDPMESKIYFTHTDLKCIERSELDGTNREKVVCDASERPEGLALDWINRKLYWTDPGKCSIESSNLNGMQRKIIIQEKVFHPQGIAVHPFTRELFWTNLGLNPHIGKSTLQGSERVIIANSGLLWPSGITIDYAEDKLYWCDAKMSVIEMANLDGSNRQILAQNDVGHPYGITVFEHHIWVSDWTRPSLLRIDKKNGLKKIRLGGSMMRPSSLLVVHPLAKPGILYVKCTSVFFLISSIWGLIRAVM</sequence>
<evidence type="ECO:0000313" key="10">
    <source>
        <dbReference type="RefSeq" id="XP_013928097.1"/>
    </source>
</evidence>
<dbReference type="InterPro" id="IPR049883">
    <property type="entry name" value="NOTCH1_EGF-like"/>
</dbReference>
<dbReference type="InterPro" id="IPR050778">
    <property type="entry name" value="Cueball_EGF_LRP_Nidogen"/>
</dbReference>
<protein>
    <submittedName>
        <fullName evidence="10">Pro-epidermal growth factor-like</fullName>
    </submittedName>
</protein>
<keyword evidence="1" id="KW-0245">EGF-like domain</keyword>
<evidence type="ECO:0000256" key="3">
    <source>
        <dbReference type="ARBA" id="ARBA00022737"/>
    </source>
</evidence>
<dbReference type="OrthoDB" id="4062651at2759"/>
<evidence type="ECO:0000256" key="4">
    <source>
        <dbReference type="ARBA" id="ARBA00023157"/>
    </source>
</evidence>
<evidence type="ECO:0000256" key="7">
    <source>
        <dbReference type="SAM" id="Phobius"/>
    </source>
</evidence>
<feature type="transmembrane region" description="Helical" evidence="7">
    <location>
        <begin position="745"/>
        <end position="765"/>
    </location>
</feature>
<keyword evidence="2" id="KW-0732">Signal</keyword>
<name>A0A6I9YUW5_9SAUR</name>
<dbReference type="SMART" id="SM00181">
    <property type="entry name" value="EGF"/>
    <property type="match status" value="3"/>
</dbReference>
<dbReference type="InterPro" id="IPR009030">
    <property type="entry name" value="Growth_fac_rcpt_cys_sf"/>
</dbReference>
<dbReference type="SMART" id="SM00179">
    <property type="entry name" value="EGF_CA"/>
    <property type="match status" value="1"/>
</dbReference>
<organism evidence="9 10">
    <name type="scientific">Thamnophis sirtalis</name>
    <dbReference type="NCBI Taxonomy" id="35019"/>
    <lineage>
        <taxon>Eukaryota</taxon>
        <taxon>Metazoa</taxon>
        <taxon>Chordata</taxon>
        <taxon>Craniata</taxon>
        <taxon>Vertebrata</taxon>
        <taxon>Euteleostomi</taxon>
        <taxon>Lepidosauria</taxon>
        <taxon>Squamata</taxon>
        <taxon>Bifurcata</taxon>
        <taxon>Unidentata</taxon>
        <taxon>Episquamata</taxon>
        <taxon>Toxicofera</taxon>
        <taxon>Serpentes</taxon>
        <taxon>Colubroidea</taxon>
        <taxon>Colubridae</taxon>
        <taxon>Natricinae</taxon>
        <taxon>Thamnophis</taxon>
    </lineage>
</organism>
<accession>A0A6I9YUW5</accession>
<feature type="domain" description="EGF-like" evidence="8">
    <location>
        <begin position="90"/>
        <end position="105"/>
    </location>
</feature>
<dbReference type="FunFam" id="2.120.10.30:FF:000241">
    <property type="entry name" value="Low-density lipoprotein receptor-related protein 6"/>
    <property type="match status" value="1"/>
</dbReference>
<dbReference type="SUPFAM" id="SSF63825">
    <property type="entry name" value="YWTD domain"/>
    <property type="match status" value="2"/>
</dbReference>
<keyword evidence="7" id="KW-0812">Transmembrane</keyword>
<dbReference type="AlphaFoldDB" id="A0A6I9YUW5"/>